<feature type="transmembrane region" description="Helical" evidence="2">
    <location>
        <begin position="483"/>
        <end position="502"/>
    </location>
</feature>
<accession>A0ABQ9G0W2</accession>
<keyword evidence="2" id="KW-1133">Transmembrane helix</keyword>
<feature type="compositionally biased region" description="Polar residues" evidence="1">
    <location>
        <begin position="188"/>
        <end position="213"/>
    </location>
</feature>
<keyword evidence="2" id="KW-0812">Transmembrane</keyword>
<keyword evidence="2" id="KW-0472">Membrane</keyword>
<name>A0ABQ9G0W2_TEGGR</name>
<keyword evidence="4" id="KW-1185">Reference proteome</keyword>
<dbReference type="EMBL" id="JARBDR010000018">
    <property type="protein sequence ID" value="KAJ8321598.1"/>
    <property type="molecule type" value="Genomic_DNA"/>
</dbReference>
<feature type="region of interest" description="Disordered" evidence="1">
    <location>
        <begin position="145"/>
        <end position="213"/>
    </location>
</feature>
<protein>
    <submittedName>
        <fullName evidence="3">Uncharacterized protein</fullName>
    </submittedName>
</protein>
<evidence type="ECO:0000313" key="4">
    <source>
        <dbReference type="Proteomes" id="UP001217089"/>
    </source>
</evidence>
<feature type="transmembrane region" description="Helical" evidence="2">
    <location>
        <begin position="449"/>
        <end position="471"/>
    </location>
</feature>
<evidence type="ECO:0000256" key="2">
    <source>
        <dbReference type="SAM" id="Phobius"/>
    </source>
</evidence>
<feature type="region of interest" description="Disordered" evidence="1">
    <location>
        <begin position="18"/>
        <end position="56"/>
    </location>
</feature>
<comment type="caution">
    <text evidence="3">The sequence shown here is derived from an EMBL/GenBank/DDBJ whole genome shotgun (WGS) entry which is preliminary data.</text>
</comment>
<evidence type="ECO:0000313" key="3">
    <source>
        <dbReference type="EMBL" id="KAJ8321598.1"/>
    </source>
</evidence>
<dbReference type="Proteomes" id="UP001217089">
    <property type="component" value="Unassembled WGS sequence"/>
</dbReference>
<organism evidence="3 4">
    <name type="scientific">Tegillarca granosa</name>
    <name type="common">Malaysian cockle</name>
    <name type="synonym">Anadara granosa</name>
    <dbReference type="NCBI Taxonomy" id="220873"/>
    <lineage>
        <taxon>Eukaryota</taxon>
        <taxon>Metazoa</taxon>
        <taxon>Spiralia</taxon>
        <taxon>Lophotrochozoa</taxon>
        <taxon>Mollusca</taxon>
        <taxon>Bivalvia</taxon>
        <taxon>Autobranchia</taxon>
        <taxon>Pteriomorphia</taxon>
        <taxon>Arcoida</taxon>
        <taxon>Arcoidea</taxon>
        <taxon>Arcidae</taxon>
        <taxon>Tegillarca</taxon>
    </lineage>
</organism>
<feature type="transmembrane region" description="Helical" evidence="2">
    <location>
        <begin position="523"/>
        <end position="540"/>
    </location>
</feature>
<gene>
    <name evidence="3" type="ORF">KUTeg_000069</name>
</gene>
<proteinExistence type="predicted"/>
<feature type="compositionally biased region" description="Polar residues" evidence="1">
    <location>
        <begin position="32"/>
        <end position="44"/>
    </location>
</feature>
<reference evidence="3 4" key="1">
    <citation type="submission" date="2022-12" db="EMBL/GenBank/DDBJ databases">
        <title>Chromosome-level genome of Tegillarca granosa.</title>
        <authorList>
            <person name="Kim J."/>
        </authorList>
    </citation>
    <scope>NUCLEOTIDE SEQUENCE [LARGE SCALE GENOMIC DNA]</scope>
    <source>
        <strain evidence="3">Teg-2019</strain>
        <tissue evidence="3">Adductor muscle</tissue>
    </source>
</reference>
<sequence length="611" mass="70353">MCAENLFTVSECVQQDFGSSSLSKTDEPCEPSASSNCRNNTAPTSSASDDDSDINMDCSNSTISTPNTSFEQRVITIDCGNMTAFEPSTRYDRNGISLDCGNRTASETNSRHDRNGTFFDCGNRTASETNSRHDRYGIFPDCGNRTASKTNTRHGRNDIFPDCGNRTASAHISRPFDDCATRKKKPDQSNIYRNSSTEQDPSALSNNKEMSGQTLVIENNTNDYRKRNLLDGKPRGFQHVSYANYKAAKDCIRRVQKAASEKHLEETYSDIDRAAGLDIRLFWKLINAKRKKTNKVYPEIIVNGEMFTNPEEVAGAFSLYFEQVYERSDGQNFDGDFEQLVENAVDKLRKETIKEDELLPGVSKTVKTVQFNAWLQRTIIHPDFNRFLCLHNTNRSPALAWTIAKCNNELELCYFIIQLWANPFQSNTTRYCNACFSDITEESIQHAKVFLKIIICLLFSLLFLFLVYPQISNSAVYLIAEKYVMFNFYISILIYYLSEFYLRKFTNNYFKWSATLRKKYIPANFYATEILSVWCFLMALRYRSPYRFILSYVKIIAMVTWEKITHNPRIDMWIQEQSSNAVEEMVARHIKEQKLNNKGNRKQGNCFKKLT</sequence>
<evidence type="ECO:0000256" key="1">
    <source>
        <dbReference type="SAM" id="MobiDB-lite"/>
    </source>
</evidence>